<name>A0A128WJB2_LEGPN</name>
<dbReference type="EMBL" id="JAPXIC010000012">
    <property type="protein sequence ID" value="MCZ4718150.1"/>
    <property type="molecule type" value="Genomic_DNA"/>
</dbReference>
<dbReference type="GO" id="GO:0016787">
    <property type="term" value="F:hydrolase activity"/>
    <property type="evidence" value="ECO:0007669"/>
    <property type="project" value="UniProtKB-KW"/>
</dbReference>
<gene>
    <name evidence="5" type="primary">mutT_2</name>
    <name evidence="5" type="ORF">NCTC12000_02614</name>
    <name evidence="4" type="ORF">O6C86_02835</name>
</gene>
<accession>A0A128WJB2</accession>
<dbReference type="SUPFAM" id="SSF55811">
    <property type="entry name" value="Nudix"/>
    <property type="match status" value="1"/>
</dbReference>
<dbReference type="Proteomes" id="UP001071279">
    <property type="component" value="Unassembled WGS sequence"/>
</dbReference>
<evidence type="ECO:0000259" key="3">
    <source>
        <dbReference type="PROSITE" id="PS51462"/>
    </source>
</evidence>
<reference evidence="4" key="2">
    <citation type="submission" date="2022-12" db="EMBL/GenBank/DDBJ databases">
        <title>Comparative genomics of Legionella pneumophila isolates from the West Bank and Germany support molecular epidemiology of Legionnaires disease.</title>
        <authorList>
            <person name="Zayed A.R."/>
            <person name="Bitar D.M."/>
            <person name="Steinert M."/>
            <person name="Lueck C."/>
            <person name="Brettar I."/>
            <person name="Hoefle M.G."/>
            <person name="Bunk B."/>
        </authorList>
    </citation>
    <scope>NUCLEOTIDE SEQUENCE</scope>
    <source>
        <strain evidence="4">H23</strain>
    </source>
</reference>
<evidence type="ECO:0000256" key="2">
    <source>
        <dbReference type="ARBA" id="ARBA00022801"/>
    </source>
</evidence>
<dbReference type="RefSeq" id="WP_011947324.1">
    <property type="nucleotide sequence ID" value="NZ_BAZA01000051.1"/>
</dbReference>
<sequence>MSTLKTIFKIGALIFNEKNQLLAVHKKGKPPMELIVPGGVMEENESDEETLRREIKEELDSDIISFQFYKQFEDKAIYEEKWLVMRTYIVTLGNAPKPANEIDQLVWLGHDYHQSGYRFGSILGKQIIPDFFK</sequence>
<dbReference type="InterPro" id="IPR015797">
    <property type="entry name" value="NUDIX_hydrolase-like_dom_sf"/>
</dbReference>
<dbReference type="Proteomes" id="UP000254631">
    <property type="component" value="Unassembled WGS sequence"/>
</dbReference>
<reference evidence="5 6" key="1">
    <citation type="submission" date="2018-06" db="EMBL/GenBank/DDBJ databases">
        <authorList>
            <consortium name="Pathogen Informatics"/>
            <person name="Doyle S."/>
        </authorList>
    </citation>
    <scope>NUCLEOTIDE SEQUENCE [LARGE SCALE GENOMIC DNA]</scope>
    <source>
        <strain evidence="5 6">NCTC12000</strain>
    </source>
</reference>
<keyword evidence="2 4" id="KW-0378">Hydrolase</keyword>
<dbReference type="PROSITE" id="PS00893">
    <property type="entry name" value="NUDIX_BOX"/>
    <property type="match status" value="1"/>
</dbReference>
<dbReference type="Pfam" id="PF00293">
    <property type="entry name" value="NUDIX"/>
    <property type="match status" value="1"/>
</dbReference>
<evidence type="ECO:0000313" key="6">
    <source>
        <dbReference type="Proteomes" id="UP000254631"/>
    </source>
</evidence>
<dbReference type="InterPro" id="IPR000086">
    <property type="entry name" value="NUDIX_hydrolase_dom"/>
</dbReference>
<dbReference type="EMBL" id="UGOL01000001">
    <property type="protein sequence ID" value="STX80598.1"/>
    <property type="molecule type" value="Genomic_DNA"/>
</dbReference>
<dbReference type="AlphaFoldDB" id="A0A128WJB2"/>
<evidence type="ECO:0000256" key="1">
    <source>
        <dbReference type="ARBA" id="ARBA00001946"/>
    </source>
</evidence>
<feature type="domain" description="Nudix hydrolase" evidence="3">
    <location>
        <begin position="5"/>
        <end position="130"/>
    </location>
</feature>
<evidence type="ECO:0000313" key="5">
    <source>
        <dbReference type="EMBL" id="STX80598.1"/>
    </source>
</evidence>
<dbReference type="OMA" id="NHYNASE"/>
<dbReference type="eggNOG" id="COG1051">
    <property type="taxonomic scope" value="Bacteria"/>
</dbReference>
<dbReference type="InterPro" id="IPR020084">
    <property type="entry name" value="NUDIX_hydrolase_CS"/>
</dbReference>
<proteinExistence type="predicted"/>
<dbReference type="PROSITE" id="PS51462">
    <property type="entry name" value="NUDIX"/>
    <property type="match status" value="1"/>
</dbReference>
<evidence type="ECO:0000313" key="4">
    <source>
        <dbReference type="EMBL" id="MCZ4718150.1"/>
    </source>
</evidence>
<organism evidence="5 6">
    <name type="scientific">Legionella pneumophila</name>
    <dbReference type="NCBI Taxonomy" id="446"/>
    <lineage>
        <taxon>Bacteria</taxon>
        <taxon>Pseudomonadati</taxon>
        <taxon>Pseudomonadota</taxon>
        <taxon>Gammaproteobacteria</taxon>
        <taxon>Legionellales</taxon>
        <taxon>Legionellaceae</taxon>
        <taxon>Legionella</taxon>
    </lineage>
</organism>
<dbReference type="Gene3D" id="3.90.79.10">
    <property type="entry name" value="Nucleoside Triphosphate Pyrophosphohydrolase"/>
    <property type="match status" value="1"/>
</dbReference>
<protein>
    <submittedName>
        <fullName evidence="5">MutT mutator MutT protein</fullName>
    </submittedName>
    <submittedName>
        <fullName evidence="4">NUDIX hydrolase</fullName>
    </submittedName>
</protein>
<comment type="cofactor">
    <cofactor evidence="1">
        <name>Mg(2+)</name>
        <dbReference type="ChEBI" id="CHEBI:18420"/>
    </cofactor>
</comment>